<protein>
    <recommendedName>
        <fullName evidence="9">Inner centromere protein ARK-binding domain-containing protein</fullName>
    </recommendedName>
</protein>
<keyword evidence="4" id="KW-0963">Cytoplasm</keyword>
<feature type="compositionally biased region" description="Basic and acidic residues" evidence="8">
    <location>
        <begin position="409"/>
        <end position="418"/>
    </location>
</feature>
<keyword evidence="11" id="KW-1185">Reference proteome</keyword>
<dbReference type="Proteomes" id="UP001148786">
    <property type="component" value="Unassembled WGS sequence"/>
</dbReference>
<sequence>MSHPGLLSWANSVRMTMASDPGRQLFKDQVQTHGFLFLDDYLDNIISGAKQDPLIELVKTPGRKKAIAKKPKLVSSKLAAVVSVSLEDDMGSENAAPANDLQKALFAAKPVEVNTHNIAKGEKKPPPNIVDDKPVRTALAPIQPSSSVSLPTPHTTQHLSLLEPIVQPSAEHNDLSIIAEDEEPVERIRSSTAGPADIPSVMKSHHEFVQLIESSSVLPPLLVPQDSNSASTDTFHSIPLDSPSGNEYDAMDTGILSNIGVRVEEGDTGLLPSPPLNHLQGHEVTNTSDTLHANDKLNAKPSVALFPTLPEPMPLRKPPRDHSMNAVMLGAATPVATAGKRTSWLMKAREVKALEGTTNRVPLPSIGSIFSSALTLPQGTKRKSGDVFSAPLSGLEEEERQQKVFKIVEGETAPRKSQDVQGQDAEQLKHQPQVEERAGDVQVESGVLGLLKKTVEGLGRTSKTLGKSLGGGAATALAEARAAAEAKIAERDRKEEEMTMAMGLAAAKASGPSQAVEPVAPTRLNEGRMSVSDLFPTEGRVKEKHKAPEKVFSFAPKLPTTLCQQEGVTRMSTSTTPPNSPPPLQARSNSFSAGNAPVFNKPPPVFVPPVQFTAAEKSIPLTATGASAFYPASKSSVLSSMAISLSPRLPSPKGKSPIPLTSHSTFESVQSDVVFDHNDHIPAWMPSTQETEYTSGFTNTQSQPQTQICDEDDSWPVDEKLAAGVQWTFGASKEDSMTWSTLPSQSQRGETGPVTRTSPIREERSVREDATNNSTRIPGAFGDVQMDDEADIAEEPILRDKELEEIVLGSSKANNDVSELKIPRSQSQLSMASSESSQSHVGFLGQASKLLSGALGTSKKKQPEVKKVLQMAAVAAKKQQEEADKKAARLKEMESRRQQAMQRKAEEEKAKVLVEERKLKEESERRKREREELTDKRPLKPASKKEDESQKKRKIEVEKKPEIKKPAPSVLLGKSHLKHSIKQPAGHITVQPSSSTTPAAHQPMKSHPEPSTSLLKGKMPQKMLEDDVLHPSQLVQSQMAARAKAQIDAAKPTISSESIELPDINSEYSDSEDEDRVRTFDPPDWAQSPELRQQLEMQSTINPDEIFGAVRPLRMEEMFRTRTSRFRARTSSANWTGTDRLTFQEEQEYAQRMGFR</sequence>
<keyword evidence="6" id="KW-0206">Cytoskeleton</keyword>
<gene>
    <name evidence="10" type="ORF">NLJ89_g2733</name>
</gene>
<dbReference type="EMBL" id="JANKHO010000177">
    <property type="protein sequence ID" value="KAJ3513818.1"/>
    <property type="molecule type" value="Genomic_DNA"/>
</dbReference>
<dbReference type="GO" id="GO:0007059">
    <property type="term" value="P:chromosome segregation"/>
    <property type="evidence" value="ECO:0007669"/>
    <property type="project" value="UniProtKB-KW"/>
</dbReference>
<feature type="compositionally biased region" description="Basic and acidic residues" evidence="8">
    <location>
        <begin position="759"/>
        <end position="770"/>
    </location>
</feature>
<dbReference type="GO" id="GO:0005634">
    <property type="term" value="C:nucleus"/>
    <property type="evidence" value="ECO:0007669"/>
    <property type="project" value="UniProtKB-SubCell"/>
</dbReference>
<evidence type="ECO:0000256" key="8">
    <source>
        <dbReference type="SAM" id="MobiDB-lite"/>
    </source>
</evidence>
<reference evidence="10" key="1">
    <citation type="submission" date="2022-07" db="EMBL/GenBank/DDBJ databases">
        <title>Genome Sequence of Agrocybe chaxingu.</title>
        <authorList>
            <person name="Buettner E."/>
        </authorList>
    </citation>
    <scope>NUCLEOTIDE SEQUENCE</scope>
    <source>
        <strain evidence="10">MP-N11</strain>
    </source>
</reference>
<evidence type="ECO:0000256" key="5">
    <source>
        <dbReference type="ARBA" id="ARBA00022829"/>
    </source>
</evidence>
<evidence type="ECO:0000256" key="7">
    <source>
        <dbReference type="ARBA" id="ARBA00023242"/>
    </source>
</evidence>
<proteinExistence type="inferred from homology"/>
<evidence type="ECO:0000313" key="10">
    <source>
        <dbReference type="EMBL" id="KAJ3513818.1"/>
    </source>
</evidence>
<feature type="compositionally biased region" description="Basic and acidic residues" evidence="8">
    <location>
        <begin position="426"/>
        <end position="439"/>
    </location>
</feature>
<feature type="compositionally biased region" description="Polar residues" evidence="8">
    <location>
        <begin position="990"/>
        <end position="999"/>
    </location>
</feature>
<evidence type="ECO:0000256" key="4">
    <source>
        <dbReference type="ARBA" id="ARBA00022490"/>
    </source>
</evidence>
<evidence type="ECO:0000256" key="2">
    <source>
        <dbReference type="ARBA" id="ARBA00004186"/>
    </source>
</evidence>
<feature type="region of interest" description="Disordered" evidence="8">
    <location>
        <begin position="568"/>
        <end position="588"/>
    </location>
</feature>
<dbReference type="Gene3D" id="6.10.250.2990">
    <property type="match status" value="1"/>
</dbReference>
<evidence type="ECO:0000256" key="1">
    <source>
        <dbReference type="ARBA" id="ARBA00004123"/>
    </source>
</evidence>
<comment type="similarity">
    <text evidence="3">Belongs to the INCENP family.</text>
</comment>
<feature type="compositionally biased region" description="Polar residues" evidence="8">
    <location>
        <begin position="737"/>
        <end position="758"/>
    </location>
</feature>
<dbReference type="GO" id="GO:0005819">
    <property type="term" value="C:spindle"/>
    <property type="evidence" value="ECO:0007669"/>
    <property type="project" value="UniProtKB-SubCell"/>
</dbReference>
<organism evidence="10 11">
    <name type="scientific">Agrocybe chaxingu</name>
    <dbReference type="NCBI Taxonomy" id="84603"/>
    <lineage>
        <taxon>Eukaryota</taxon>
        <taxon>Fungi</taxon>
        <taxon>Dikarya</taxon>
        <taxon>Basidiomycota</taxon>
        <taxon>Agaricomycotina</taxon>
        <taxon>Agaricomycetes</taxon>
        <taxon>Agaricomycetidae</taxon>
        <taxon>Agaricales</taxon>
        <taxon>Agaricineae</taxon>
        <taxon>Strophariaceae</taxon>
        <taxon>Agrocybe</taxon>
    </lineage>
</organism>
<evidence type="ECO:0000256" key="6">
    <source>
        <dbReference type="ARBA" id="ARBA00023212"/>
    </source>
</evidence>
<feature type="compositionally biased region" description="Basic and acidic residues" evidence="8">
    <location>
        <begin position="878"/>
        <end position="965"/>
    </location>
</feature>
<dbReference type="OrthoDB" id="6123at2759"/>
<dbReference type="PANTHER" id="PTHR13142">
    <property type="entry name" value="INNER CENTROMERE PROTEIN"/>
    <property type="match status" value="1"/>
</dbReference>
<comment type="caution">
    <text evidence="10">The sequence shown here is derived from an EMBL/GenBank/DDBJ whole genome shotgun (WGS) entry which is preliminary data.</text>
</comment>
<dbReference type="AlphaFoldDB" id="A0A9W8MW66"/>
<feature type="domain" description="Inner centromere protein ARK-binding" evidence="9">
    <location>
        <begin position="1063"/>
        <end position="1119"/>
    </location>
</feature>
<name>A0A9W8MW66_9AGAR</name>
<evidence type="ECO:0000313" key="11">
    <source>
        <dbReference type="Proteomes" id="UP001148786"/>
    </source>
</evidence>
<dbReference type="Pfam" id="PF03941">
    <property type="entry name" value="INCENP_ARK-bind"/>
    <property type="match status" value="1"/>
</dbReference>
<keyword evidence="5" id="KW-0159">Chromosome partition</keyword>
<feature type="region of interest" description="Disordered" evidence="8">
    <location>
        <begin position="736"/>
        <end position="788"/>
    </location>
</feature>
<evidence type="ECO:0000256" key="3">
    <source>
        <dbReference type="ARBA" id="ARBA00010042"/>
    </source>
</evidence>
<feature type="region of interest" description="Disordered" evidence="8">
    <location>
        <begin position="409"/>
        <end position="440"/>
    </location>
</feature>
<feature type="region of interest" description="Disordered" evidence="8">
    <location>
        <begin position="873"/>
        <end position="1018"/>
    </location>
</feature>
<feature type="region of interest" description="Disordered" evidence="8">
    <location>
        <begin position="1048"/>
        <end position="1086"/>
    </location>
</feature>
<comment type="subcellular location">
    <subcellularLocation>
        <location evidence="2">Cytoplasm</location>
        <location evidence="2">Cytoskeleton</location>
        <location evidence="2">Spindle</location>
    </subcellularLocation>
    <subcellularLocation>
        <location evidence="1">Nucleus</location>
    </subcellularLocation>
</comment>
<keyword evidence="7" id="KW-0539">Nucleus</keyword>
<accession>A0A9W8MW66</accession>
<dbReference type="InterPro" id="IPR005635">
    <property type="entry name" value="Inner_centromere_prot_ARK-bd"/>
</dbReference>
<dbReference type="PANTHER" id="PTHR13142:SF1">
    <property type="entry name" value="INNER CENTROMERE PROTEIN"/>
    <property type="match status" value="1"/>
</dbReference>
<evidence type="ECO:0000259" key="9">
    <source>
        <dbReference type="Pfam" id="PF03941"/>
    </source>
</evidence>